<evidence type="ECO:0000259" key="1">
    <source>
        <dbReference type="PROSITE" id="PS50254"/>
    </source>
</evidence>
<sequence length="368" mass="41164">SEVLGLNTPVVLSRNPFQNEDSSFRFSSDIVDESWPNNTSEENDKVLQYQPLNDVSLINDDVVILLDIDQTTLVTNNELIQQLPDFPVEGSSDNFEEVQSTTVTVVDIPNSIVNYTMSMEREPEEAPHVRYEKEEKRYLHARNTTGSGKKNKVGPSIKLPNLAEYDGREAYTRVSRLIAQPINDLRFHHSYGLTSGDAGVIAKEGSLYYPITSQDKDRGSQSFSKLRITRKKEDEISYELSSYSPFEISSSAMVRCDTHRAKEFKDDFSLNKSILAFDIVVKSPTGEYQPTGISCMSQEILESPASSKKNINTVEHTDVVYNDTTYSSEEAATGTTVEHTDVVYNDTTYSSEEVATGTNPISKSVLTQ</sequence>
<dbReference type="Proteomes" id="UP000682733">
    <property type="component" value="Unassembled WGS sequence"/>
</dbReference>
<dbReference type="GO" id="GO:0003700">
    <property type="term" value="F:DNA-binding transcription factor activity"/>
    <property type="evidence" value="ECO:0007669"/>
    <property type="project" value="InterPro"/>
</dbReference>
<dbReference type="OrthoDB" id="10008657at2759"/>
<dbReference type="EMBL" id="CAJNOK010020201">
    <property type="protein sequence ID" value="CAF1312460.1"/>
    <property type="molecule type" value="Genomic_DNA"/>
</dbReference>
<evidence type="ECO:0000313" key="3">
    <source>
        <dbReference type="EMBL" id="CAF1451027.1"/>
    </source>
</evidence>
<dbReference type="PROSITE" id="PS50254">
    <property type="entry name" value="REL_2"/>
    <property type="match status" value="1"/>
</dbReference>
<proteinExistence type="predicted"/>
<dbReference type="AlphaFoldDB" id="A0A815PLT1"/>
<dbReference type="EMBL" id="CAJOBC010084928">
    <property type="protein sequence ID" value="CAF4324351.1"/>
    <property type="molecule type" value="Genomic_DNA"/>
</dbReference>
<dbReference type="Proteomes" id="UP000681722">
    <property type="component" value="Unassembled WGS sequence"/>
</dbReference>
<dbReference type="InterPro" id="IPR037059">
    <property type="entry name" value="RHD_DNA_bind_dom_sf"/>
</dbReference>
<name>A0A815PLT1_9BILA</name>
<comment type="caution">
    <text evidence="3">The sequence shown here is derived from an EMBL/GenBank/DDBJ whole genome shotgun (WGS) entry which is preliminary data.</text>
</comment>
<evidence type="ECO:0000313" key="2">
    <source>
        <dbReference type="EMBL" id="CAF1312460.1"/>
    </source>
</evidence>
<dbReference type="InterPro" id="IPR011539">
    <property type="entry name" value="RHD_DNA_bind_dom"/>
</dbReference>
<dbReference type="Proteomes" id="UP000677228">
    <property type="component" value="Unassembled WGS sequence"/>
</dbReference>
<feature type="non-terminal residue" evidence="3">
    <location>
        <position position="368"/>
    </location>
</feature>
<accession>A0A815PLT1</accession>
<organism evidence="3 6">
    <name type="scientific">Didymodactylos carnosus</name>
    <dbReference type="NCBI Taxonomy" id="1234261"/>
    <lineage>
        <taxon>Eukaryota</taxon>
        <taxon>Metazoa</taxon>
        <taxon>Spiralia</taxon>
        <taxon>Gnathifera</taxon>
        <taxon>Rotifera</taxon>
        <taxon>Eurotatoria</taxon>
        <taxon>Bdelloidea</taxon>
        <taxon>Philodinida</taxon>
        <taxon>Philodinidae</taxon>
        <taxon>Didymodactylos</taxon>
    </lineage>
</organism>
<feature type="domain" description="RHD" evidence="1">
    <location>
        <begin position="119"/>
        <end position="307"/>
    </location>
</feature>
<gene>
    <name evidence="3" type="ORF">GPM918_LOCUS34740</name>
    <name evidence="2" type="ORF">OVA965_LOCUS29048</name>
    <name evidence="5" type="ORF">SRO942_LOCUS35444</name>
    <name evidence="4" type="ORF">TMI583_LOCUS29814</name>
</gene>
<keyword evidence="6" id="KW-1185">Reference proteome</keyword>
<reference evidence="3" key="1">
    <citation type="submission" date="2021-02" db="EMBL/GenBank/DDBJ databases">
        <authorList>
            <person name="Nowell W R."/>
        </authorList>
    </citation>
    <scope>NUCLEOTIDE SEQUENCE</scope>
</reference>
<evidence type="ECO:0000313" key="5">
    <source>
        <dbReference type="EMBL" id="CAF4324351.1"/>
    </source>
</evidence>
<dbReference type="GO" id="GO:0003677">
    <property type="term" value="F:DNA binding"/>
    <property type="evidence" value="ECO:0007669"/>
    <property type="project" value="InterPro"/>
</dbReference>
<dbReference type="EMBL" id="CAJOBA010041794">
    <property type="protein sequence ID" value="CAF4120851.1"/>
    <property type="molecule type" value="Genomic_DNA"/>
</dbReference>
<evidence type="ECO:0000313" key="4">
    <source>
        <dbReference type="EMBL" id="CAF4120851.1"/>
    </source>
</evidence>
<dbReference type="Gene3D" id="2.60.40.340">
    <property type="entry name" value="Rel homology domain (RHD), DNA-binding domain"/>
    <property type="match status" value="1"/>
</dbReference>
<dbReference type="EMBL" id="CAJNOQ010019479">
    <property type="protein sequence ID" value="CAF1451027.1"/>
    <property type="molecule type" value="Genomic_DNA"/>
</dbReference>
<evidence type="ECO:0000313" key="6">
    <source>
        <dbReference type="Proteomes" id="UP000663829"/>
    </source>
</evidence>
<protein>
    <recommendedName>
        <fullName evidence="1">RHD domain-containing protein</fullName>
    </recommendedName>
</protein>
<dbReference type="Proteomes" id="UP000663829">
    <property type="component" value="Unassembled WGS sequence"/>
</dbReference>